<dbReference type="InterPro" id="IPR036179">
    <property type="entry name" value="Ig-like_dom_sf"/>
</dbReference>
<dbReference type="PANTHER" id="PTHR46608:SF3">
    <property type="entry name" value="T-CELL IMMUNOGLOBULIN AND MUCIN DOMAIN-CONTAINING PROTEIN 4"/>
    <property type="match status" value="1"/>
</dbReference>
<dbReference type="InterPro" id="IPR013783">
    <property type="entry name" value="Ig-like_fold"/>
</dbReference>
<keyword evidence="5" id="KW-1185">Reference proteome</keyword>
<reference evidence="4" key="1">
    <citation type="submission" date="2025-08" db="UniProtKB">
        <authorList>
            <consortium name="Ensembl"/>
        </authorList>
    </citation>
    <scope>IDENTIFICATION</scope>
</reference>
<organism evidence="4 5">
    <name type="scientific">Monopterus albus</name>
    <name type="common">Swamp eel</name>
    <dbReference type="NCBI Taxonomy" id="43700"/>
    <lineage>
        <taxon>Eukaryota</taxon>
        <taxon>Metazoa</taxon>
        <taxon>Chordata</taxon>
        <taxon>Craniata</taxon>
        <taxon>Vertebrata</taxon>
        <taxon>Euteleostomi</taxon>
        <taxon>Actinopterygii</taxon>
        <taxon>Neopterygii</taxon>
        <taxon>Teleostei</taxon>
        <taxon>Neoteleostei</taxon>
        <taxon>Acanthomorphata</taxon>
        <taxon>Anabantaria</taxon>
        <taxon>Synbranchiformes</taxon>
        <taxon>Synbranchidae</taxon>
        <taxon>Monopterus</taxon>
    </lineage>
</organism>
<dbReference type="Pfam" id="PF00041">
    <property type="entry name" value="fn3"/>
    <property type="match status" value="1"/>
</dbReference>
<feature type="domain" description="Ig-like" evidence="2">
    <location>
        <begin position="5"/>
        <end position="110"/>
    </location>
</feature>
<dbReference type="Ensembl" id="ENSMALT00000005912.1">
    <property type="protein sequence ID" value="ENSMALP00000005781.1"/>
    <property type="gene ID" value="ENSMALG00000004154.1"/>
</dbReference>
<evidence type="ECO:0000313" key="4">
    <source>
        <dbReference type="Ensembl" id="ENSMALP00000005781.1"/>
    </source>
</evidence>
<dbReference type="CDD" id="cd00063">
    <property type="entry name" value="FN3"/>
    <property type="match status" value="1"/>
</dbReference>
<feature type="domain" description="Fibronectin type-III" evidence="3">
    <location>
        <begin position="115"/>
        <end position="219"/>
    </location>
</feature>
<proteinExistence type="predicted"/>
<evidence type="ECO:0000259" key="2">
    <source>
        <dbReference type="PROSITE" id="PS50835"/>
    </source>
</evidence>
<name>A0A3Q3IY40_MONAL</name>
<dbReference type="AlphaFoldDB" id="A0A3Q3IY40"/>
<evidence type="ECO:0000256" key="1">
    <source>
        <dbReference type="ARBA" id="ARBA00023319"/>
    </source>
</evidence>
<dbReference type="InterPro" id="IPR003599">
    <property type="entry name" value="Ig_sub"/>
</dbReference>
<dbReference type="InterPro" id="IPR013106">
    <property type="entry name" value="Ig_V-set"/>
</dbReference>
<evidence type="ECO:0008006" key="6">
    <source>
        <dbReference type="Google" id="ProtNLM"/>
    </source>
</evidence>
<dbReference type="GO" id="GO:0060097">
    <property type="term" value="P:cytoskeletal rearrangement involved in phagocytosis, engulfment"/>
    <property type="evidence" value="ECO:0007669"/>
    <property type="project" value="TreeGrafter"/>
</dbReference>
<dbReference type="GO" id="GO:0043277">
    <property type="term" value="P:apoptotic cell clearance"/>
    <property type="evidence" value="ECO:0007669"/>
    <property type="project" value="TreeGrafter"/>
</dbReference>
<dbReference type="Proteomes" id="UP000261600">
    <property type="component" value="Unplaced"/>
</dbReference>
<dbReference type="STRING" id="43700.ENSMALP00000005781"/>
<reference evidence="4" key="2">
    <citation type="submission" date="2025-09" db="UniProtKB">
        <authorList>
            <consortium name="Ensembl"/>
        </authorList>
    </citation>
    <scope>IDENTIFICATION</scope>
</reference>
<dbReference type="SMART" id="SM00409">
    <property type="entry name" value="IG"/>
    <property type="match status" value="1"/>
</dbReference>
<protein>
    <recommendedName>
        <fullName evidence="6">Ig-like domain-containing protein</fullName>
    </recommendedName>
</protein>
<dbReference type="PROSITE" id="PS50835">
    <property type="entry name" value="IG_LIKE"/>
    <property type="match status" value="1"/>
</dbReference>
<evidence type="ECO:0000313" key="5">
    <source>
        <dbReference type="Proteomes" id="UP000261600"/>
    </source>
</evidence>
<dbReference type="PROSITE" id="PS50853">
    <property type="entry name" value="FN3"/>
    <property type="match status" value="1"/>
</dbReference>
<dbReference type="InterPro" id="IPR036116">
    <property type="entry name" value="FN3_sf"/>
</dbReference>
<dbReference type="PANTHER" id="PTHR46608">
    <property type="entry name" value="T-CELL IMMUNOGLOBULIN AND MUCIN DOMAIN-CONTAINING PROTEIN 4"/>
    <property type="match status" value="1"/>
</dbReference>
<dbReference type="SUPFAM" id="SSF48726">
    <property type="entry name" value="Immunoglobulin"/>
    <property type="match status" value="1"/>
</dbReference>
<sequence length="231" mass="25820">MFFDPWLFSTARSSNVSVIGIIGQNVILPCQLSACWGRGAIPNRGCADEVLKSDGTSVVGRLSERYQLLGRLNQGDMSLTIRHVEESDSGMYGCRVEIPGWFNDQKQQLTLRVVAESQIKFKSSPNNCPKCMFSLDQPPKADLRNGVVQSYSISYREYDRAGRQYKKWQQQSVTATREQESVILNNLKPSTQYEVLIQAKTNAGIGPATTAALCSTLDEGKKLRNNKKNIY</sequence>
<dbReference type="Pfam" id="PF07686">
    <property type="entry name" value="V-set"/>
    <property type="match status" value="1"/>
</dbReference>
<evidence type="ECO:0000259" key="3">
    <source>
        <dbReference type="PROSITE" id="PS50853"/>
    </source>
</evidence>
<dbReference type="InterPro" id="IPR003961">
    <property type="entry name" value="FN3_dom"/>
</dbReference>
<keyword evidence="1" id="KW-0393">Immunoglobulin domain</keyword>
<dbReference type="GO" id="GO:0001786">
    <property type="term" value="F:phosphatidylserine binding"/>
    <property type="evidence" value="ECO:0007669"/>
    <property type="project" value="TreeGrafter"/>
</dbReference>
<accession>A0A3Q3IY40</accession>
<dbReference type="Gene3D" id="2.60.40.10">
    <property type="entry name" value="Immunoglobulins"/>
    <property type="match status" value="2"/>
</dbReference>
<dbReference type="SUPFAM" id="SSF49265">
    <property type="entry name" value="Fibronectin type III"/>
    <property type="match status" value="1"/>
</dbReference>
<dbReference type="InterPro" id="IPR007110">
    <property type="entry name" value="Ig-like_dom"/>
</dbReference>